<reference evidence="1 2" key="1">
    <citation type="submission" date="2018-08" db="EMBL/GenBank/DDBJ databases">
        <title>Genomic Encyclopedia of Archaeal and Bacterial Type Strains, Phase II (KMG-II): from individual species to whole genera.</title>
        <authorList>
            <person name="Goeker M."/>
        </authorList>
    </citation>
    <scope>NUCLEOTIDE SEQUENCE [LARGE SCALE GENOMIC DNA]</scope>
    <source>
        <strain evidence="1 2">DSM 15986</strain>
    </source>
</reference>
<name>A0A3E0DIX7_9BACT</name>
<accession>A0A3E0DIX7</accession>
<protein>
    <submittedName>
        <fullName evidence="1">Uncharacterized protein</fullName>
    </submittedName>
</protein>
<gene>
    <name evidence="1" type="ORF">C8N25_1235</name>
</gene>
<dbReference type="EMBL" id="QUNF01000023">
    <property type="protein sequence ID" value="REG82016.1"/>
    <property type="molecule type" value="Genomic_DNA"/>
</dbReference>
<organism evidence="1 2">
    <name type="scientific">Algoriphagus antarcticus</name>
    <dbReference type="NCBI Taxonomy" id="238540"/>
    <lineage>
        <taxon>Bacteria</taxon>
        <taxon>Pseudomonadati</taxon>
        <taxon>Bacteroidota</taxon>
        <taxon>Cytophagia</taxon>
        <taxon>Cytophagales</taxon>
        <taxon>Cyclobacteriaceae</taxon>
        <taxon>Algoriphagus</taxon>
    </lineage>
</organism>
<comment type="caution">
    <text evidence="1">The sequence shown here is derived from an EMBL/GenBank/DDBJ whole genome shotgun (WGS) entry which is preliminary data.</text>
</comment>
<evidence type="ECO:0000313" key="2">
    <source>
        <dbReference type="Proteomes" id="UP000256405"/>
    </source>
</evidence>
<sequence>MPMTFLTLFLIDRSKVFLLSNMVLIILKIKIHFKVKFYTFDIPFIWILNSSK</sequence>
<dbReference type="AlphaFoldDB" id="A0A3E0DIX7"/>
<proteinExistence type="predicted"/>
<evidence type="ECO:0000313" key="1">
    <source>
        <dbReference type="EMBL" id="REG82016.1"/>
    </source>
</evidence>
<keyword evidence="2" id="KW-1185">Reference proteome</keyword>
<dbReference type="Proteomes" id="UP000256405">
    <property type="component" value="Unassembled WGS sequence"/>
</dbReference>